<dbReference type="AlphaFoldDB" id="A0A5Q0UHK2"/>
<dbReference type="EC" id="2.4.1.227" evidence="1"/>
<dbReference type="RefSeq" id="WP_153550811.1">
    <property type="nucleotide sequence ID" value="NZ_CP040089.1"/>
</dbReference>
<name>A0A5Q0UHK2_9ARCH</name>
<dbReference type="Gene3D" id="3.40.50.2000">
    <property type="entry name" value="Glycogen Phosphorylase B"/>
    <property type="match status" value="1"/>
</dbReference>
<evidence type="ECO:0000313" key="1">
    <source>
        <dbReference type="EMBL" id="QGA81064.1"/>
    </source>
</evidence>
<sequence>MTKIILGSRHSGHATATPAVKARIEEEIEDPEYIVVTDRDDEYDYDFAQKVYRAPSWRPTGGKFYRPIRALKNFYRSWKILKKEKPEKVAVYGANTSFPIGLIAALKRIEVIAVEAENRTKQPSLTPKILSRFSSVRVWVSQDELLDKYHTDKVENKQIIQYRDFSEHESDEKDNELLVIPSSNDPELQEKYWKDISHEEFLDLMGRTETVVTRGGMASYEAANLAEKVLVRPSDHAGGHQENFAEWLSEKYENVKVVADKSFKDLIEKFEK</sequence>
<dbReference type="SUPFAM" id="SSF53756">
    <property type="entry name" value="UDP-Glycosyltransferase/glycogen phosphorylase"/>
    <property type="match status" value="1"/>
</dbReference>
<keyword evidence="1" id="KW-0328">Glycosyltransferase</keyword>
<keyword evidence="1" id="KW-0808">Transferase</keyword>
<dbReference type="EMBL" id="CP040089">
    <property type="protein sequence ID" value="QGA81064.1"/>
    <property type="molecule type" value="Genomic_DNA"/>
</dbReference>
<organism evidence="1 2">
    <name type="scientific">Candidatus Nanohalobium constans</name>
    <dbReference type="NCBI Taxonomy" id="2565781"/>
    <lineage>
        <taxon>Archaea</taxon>
        <taxon>Candidatus Nanohalarchaeota</taxon>
        <taxon>Candidatus Nanohalobia</taxon>
        <taxon>Candidatus Nanohalobiales</taxon>
        <taxon>Candidatus Nanohalobiaceae</taxon>
        <taxon>Candidatus Nanohalobium</taxon>
    </lineage>
</organism>
<dbReference type="Proteomes" id="UP000377803">
    <property type="component" value="Chromosome"/>
</dbReference>
<dbReference type="GeneID" id="42365596"/>
<gene>
    <name evidence="1" type="primary">murG</name>
    <name evidence="1" type="ORF">LC1Nh_1198</name>
</gene>
<protein>
    <submittedName>
        <fullName evidence="1">UDP-N-acetylglucosamine--N-acetylmuramyl-(Pentapeptide) pyrophosphoryl-undecaprenolN-acetylglucosaminetransferase</fullName>
        <ecNumber evidence="1">2.4.1.227</ecNumber>
    </submittedName>
</protein>
<accession>A0A5Q0UHK2</accession>
<dbReference type="GO" id="GO:0016757">
    <property type="term" value="F:glycosyltransferase activity"/>
    <property type="evidence" value="ECO:0007669"/>
    <property type="project" value="UniProtKB-KW"/>
</dbReference>
<keyword evidence="2" id="KW-1185">Reference proteome</keyword>
<evidence type="ECO:0000313" key="2">
    <source>
        <dbReference type="Proteomes" id="UP000377803"/>
    </source>
</evidence>
<reference evidence="2" key="1">
    <citation type="submission" date="2019-05" db="EMBL/GenBank/DDBJ databases">
        <title>Candidatus Nanohalobium constans, a novel model system to study the DPANN nano-sized archaea: genomic and physiological characterization of a nanoarchaeon co-cultured with its chitinotrophic host.</title>
        <authorList>
            <person name="La Cono V."/>
            <person name="Arcadi E."/>
            <person name="Crisafi F."/>
            <person name="Denaro R."/>
            <person name="La Spada G."/>
            <person name="Messina E."/>
            <person name="Smedile F."/>
            <person name="Toshchakov S.V."/>
            <person name="Shevchenko M.A."/>
            <person name="Golyshin P.N."/>
            <person name="Golyshina O.V."/>
            <person name="Ferrer M."/>
            <person name="Rohde M."/>
            <person name="Mushegian A."/>
            <person name="Sorokin D.Y."/>
            <person name="Giuliano L."/>
            <person name="Yakimov M.M."/>
        </authorList>
    </citation>
    <scope>NUCLEOTIDE SEQUENCE [LARGE SCALE GENOMIC DNA]</scope>
    <source>
        <strain evidence="2">LC1Nh</strain>
    </source>
</reference>
<dbReference type="KEGG" id="ncon:LC1Nh_1198"/>
<proteinExistence type="predicted"/>